<proteinExistence type="predicted"/>
<dbReference type="Proteomes" id="UP000063434">
    <property type="component" value="Unassembled WGS sequence"/>
</dbReference>
<dbReference type="PATRIC" id="fig|294.195.peg.4371"/>
<evidence type="ECO:0000313" key="2">
    <source>
        <dbReference type="Proteomes" id="UP000063434"/>
    </source>
</evidence>
<dbReference type="AlphaFoldDB" id="A0A109KND5"/>
<accession>A0A109KND5</accession>
<dbReference type="RefSeq" id="WP_060766130.1">
    <property type="nucleotide sequence ID" value="NZ_LCYC01000054.1"/>
</dbReference>
<organism evidence="1 2">
    <name type="scientific">Pseudomonas fluorescens</name>
    <dbReference type="NCBI Taxonomy" id="294"/>
    <lineage>
        <taxon>Bacteria</taxon>
        <taxon>Pseudomonadati</taxon>
        <taxon>Pseudomonadota</taxon>
        <taxon>Gammaproteobacteria</taxon>
        <taxon>Pseudomonadales</taxon>
        <taxon>Pseudomonadaceae</taxon>
        <taxon>Pseudomonas</taxon>
    </lineage>
</organism>
<dbReference type="EMBL" id="LCYC01000054">
    <property type="protein sequence ID" value="KWV72392.1"/>
    <property type="molecule type" value="Genomic_DNA"/>
</dbReference>
<protein>
    <submittedName>
        <fullName evidence="1">Uncharacterized protein</fullName>
    </submittedName>
</protein>
<comment type="caution">
    <text evidence="1">The sequence shown here is derived from an EMBL/GenBank/DDBJ whole genome shotgun (WGS) entry which is preliminary data.</text>
</comment>
<name>A0A109KND5_PSEFL</name>
<gene>
    <name evidence="1" type="ORF">PFL603g_04085</name>
</gene>
<reference evidence="1 2" key="1">
    <citation type="submission" date="2015-05" db="EMBL/GenBank/DDBJ databases">
        <title>A genomic and transcriptomic approach to investigate the blue pigment phenotype in Pseudomonas fluorescens.</title>
        <authorList>
            <person name="Andreani N.A."/>
            <person name="Cardazzo B."/>
        </authorList>
    </citation>
    <scope>NUCLEOTIDE SEQUENCE [LARGE SCALE GENOMIC DNA]</scope>
    <source>
        <strain evidence="1 2">Ps_40</strain>
    </source>
</reference>
<sequence length="428" mass="46747">MDHTLFERYSPAIRRLGTAGANSPELVIENTGRDILRYIPFEHVNADAKLVIVGITPGPNQLRLAYGEVQRLMAVGIPTATLLHEVKKLGAFGGSAMRPNLLRYLRHFKFDKILRIPDVESLWEENAGLFHGTSVIPHAAFTTKPEGGESMFAGSFAYLMTSPLFRECFMDCFVSTLREINPDALYIGLGDCPEDALQWCVDNGYLHARQFLGSFCHPSTSGGSAPSVYIRDKTLSDLKPTDPVRHRVAKLDRAYARMAGATALLLGGAAPMSEPPCAVPLPDSIQAVLAPPPPAKPARKTVAVPCDEFTKKVIKQIEQSGYVLVRESKYLAEFCAAGQTVYLLKARTRINNICLMVHPNIIRGHLVDLLAEIAVSTGHRHHSSMSKFPSKLHNGKQPITYGWLVSIGGLADVSAVVEGLLEIKPATS</sequence>
<evidence type="ECO:0000313" key="1">
    <source>
        <dbReference type="EMBL" id="KWV72392.1"/>
    </source>
</evidence>